<evidence type="ECO:0000313" key="1">
    <source>
        <dbReference type="EMBL" id="WBP89493.1"/>
    </source>
</evidence>
<dbReference type="EMBL" id="CP115450">
    <property type="protein sequence ID" value="WBP89493.1"/>
    <property type="molecule type" value="Genomic_DNA"/>
</dbReference>
<name>A0ABY7Q9T3_9ACTN</name>
<sequence>MTDAPLDLDAIQARHDAATPGPWYADDTDILVGTPDDLQPHPVWIGETANPGTPNGGLTIAQFIAAARTDVEQLLARVRQLEAERALYVGVEPTIAEEMAELTRGYIAAHAVCDAAEKQATRWENPLPVPEWVAAIRAALDGRPAT</sequence>
<dbReference type="RefSeq" id="WP_270147830.1">
    <property type="nucleotide sequence ID" value="NZ_CP115450.1"/>
</dbReference>
<evidence type="ECO:0000313" key="2">
    <source>
        <dbReference type="Proteomes" id="UP001212821"/>
    </source>
</evidence>
<accession>A0ABY7Q9T3</accession>
<organism evidence="1 2">
    <name type="scientific">Kitasatospora cathayae</name>
    <dbReference type="NCBI Taxonomy" id="3004092"/>
    <lineage>
        <taxon>Bacteria</taxon>
        <taxon>Bacillati</taxon>
        <taxon>Actinomycetota</taxon>
        <taxon>Actinomycetes</taxon>
        <taxon>Kitasatosporales</taxon>
        <taxon>Streptomycetaceae</taxon>
        <taxon>Kitasatospora</taxon>
    </lineage>
</organism>
<protein>
    <submittedName>
        <fullName evidence="1">Uncharacterized protein</fullName>
    </submittedName>
</protein>
<dbReference type="Proteomes" id="UP001212821">
    <property type="component" value="Chromosome"/>
</dbReference>
<reference evidence="2" key="1">
    <citation type="submission" date="2022-12" db="EMBL/GenBank/DDBJ databases">
        <authorList>
            <person name="Mo P."/>
        </authorList>
    </citation>
    <scope>NUCLEOTIDE SEQUENCE [LARGE SCALE GENOMIC DNA]</scope>
    <source>
        <strain evidence="2">HUAS 3-15</strain>
    </source>
</reference>
<gene>
    <name evidence="1" type="ORF">O1G21_29080</name>
</gene>
<proteinExistence type="predicted"/>
<keyword evidence="2" id="KW-1185">Reference proteome</keyword>